<dbReference type="Pfam" id="PF00295">
    <property type="entry name" value="Glyco_hydro_28"/>
    <property type="match status" value="1"/>
</dbReference>
<evidence type="ECO:0000313" key="11">
    <source>
        <dbReference type="Proteomes" id="UP001327560"/>
    </source>
</evidence>
<dbReference type="PROSITE" id="PS00502">
    <property type="entry name" value="POLYGALACTURONASE"/>
    <property type="match status" value="1"/>
</dbReference>
<reference evidence="10 11" key="1">
    <citation type="submission" date="2023-10" db="EMBL/GenBank/DDBJ databases">
        <title>Chromosome-scale genome assembly provides insights into flower coloration mechanisms of Canna indica.</title>
        <authorList>
            <person name="Li C."/>
        </authorList>
    </citation>
    <scope>NUCLEOTIDE SEQUENCE [LARGE SCALE GENOMIC DNA]</scope>
    <source>
        <tissue evidence="10">Flower</tissue>
    </source>
</reference>
<dbReference type="InterPro" id="IPR000743">
    <property type="entry name" value="Glyco_hydro_28"/>
</dbReference>
<comment type="similarity">
    <text evidence="2 9">Belongs to the glycosyl hydrolase 28 family.</text>
</comment>
<evidence type="ECO:0000256" key="2">
    <source>
        <dbReference type="ARBA" id="ARBA00008834"/>
    </source>
</evidence>
<dbReference type="AlphaFoldDB" id="A0AAQ3KLR2"/>
<dbReference type="EMBL" id="CP136895">
    <property type="protein sequence ID" value="WOL11253.1"/>
    <property type="molecule type" value="Genomic_DNA"/>
</dbReference>
<dbReference type="GO" id="GO:0005975">
    <property type="term" value="P:carbohydrate metabolic process"/>
    <property type="evidence" value="ECO:0007669"/>
    <property type="project" value="InterPro"/>
</dbReference>
<dbReference type="GO" id="GO:0004650">
    <property type="term" value="F:polygalacturonase activity"/>
    <property type="evidence" value="ECO:0007669"/>
    <property type="project" value="InterPro"/>
</dbReference>
<dbReference type="InterPro" id="IPR011050">
    <property type="entry name" value="Pectin_lyase_fold/virulence"/>
</dbReference>
<sequence length="196" mass="21508">MPQPFTSLALLLHHPRADVELRHHHRVEHENRRRLHLHGAGSTDVWIEKIYCGPGHGISIGSLGGTTKEEAGVQNITVRSVVFSGTQNGVRIKTWGRPTNGFVKGVNFENIVMRDVQNPVVIDQNYCPGNKNCPGQSSGINISEVKFKNIRGSSATEVAVKLDCSPSNPCMGIGLKDINLSYQNMQTLSYCMGSLM</sequence>
<keyword evidence="4" id="KW-0964">Secreted</keyword>
<dbReference type="SUPFAM" id="SSF51126">
    <property type="entry name" value="Pectin lyase-like"/>
    <property type="match status" value="1"/>
</dbReference>
<evidence type="ECO:0000256" key="9">
    <source>
        <dbReference type="RuleBase" id="RU361169"/>
    </source>
</evidence>
<comment type="subcellular location">
    <subcellularLocation>
        <location evidence="1">Secreted</location>
        <location evidence="1">Cell wall</location>
    </subcellularLocation>
</comment>
<evidence type="ECO:0000256" key="1">
    <source>
        <dbReference type="ARBA" id="ARBA00004191"/>
    </source>
</evidence>
<evidence type="ECO:0000313" key="10">
    <source>
        <dbReference type="EMBL" id="WOL11253.1"/>
    </source>
</evidence>
<evidence type="ECO:0000256" key="6">
    <source>
        <dbReference type="ARBA" id="ARBA00023295"/>
    </source>
</evidence>
<evidence type="ECO:0000256" key="8">
    <source>
        <dbReference type="PROSITE-ProRule" id="PRU10052"/>
    </source>
</evidence>
<evidence type="ECO:0008006" key="12">
    <source>
        <dbReference type="Google" id="ProtNLM"/>
    </source>
</evidence>
<keyword evidence="5 9" id="KW-0378">Hydrolase</keyword>
<name>A0AAQ3KLR2_9LILI</name>
<dbReference type="Gene3D" id="2.160.20.10">
    <property type="entry name" value="Single-stranded right-handed beta-helix, Pectin lyase-like"/>
    <property type="match status" value="1"/>
</dbReference>
<dbReference type="Proteomes" id="UP001327560">
    <property type="component" value="Chromosome 6"/>
</dbReference>
<evidence type="ECO:0000256" key="5">
    <source>
        <dbReference type="ARBA" id="ARBA00022801"/>
    </source>
</evidence>
<accession>A0AAQ3KLR2</accession>
<organism evidence="10 11">
    <name type="scientific">Canna indica</name>
    <name type="common">Indian-shot</name>
    <dbReference type="NCBI Taxonomy" id="4628"/>
    <lineage>
        <taxon>Eukaryota</taxon>
        <taxon>Viridiplantae</taxon>
        <taxon>Streptophyta</taxon>
        <taxon>Embryophyta</taxon>
        <taxon>Tracheophyta</taxon>
        <taxon>Spermatophyta</taxon>
        <taxon>Magnoliopsida</taxon>
        <taxon>Liliopsida</taxon>
        <taxon>Zingiberales</taxon>
        <taxon>Cannaceae</taxon>
        <taxon>Canna</taxon>
    </lineage>
</organism>
<dbReference type="PANTHER" id="PTHR31375">
    <property type="match status" value="1"/>
</dbReference>
<evidence type="ECO:0000256" key="4">
    <source>
        <dbReference type="ARBA" id="ARBA00022525"/>
    </source>
</evidence>
<dbReference type="InterPro" id="IPR012334">
    <property type="entry name" value="Pectin_lyas_fold"/>
</dbReference>
<evidence type="ECO:0000256" key="7">
    <source>
        <dbReference type="ARBA" id="ARBA00023316"/>
    </source>
</evidence>
<protein>
    <recommendedName>
        <fullName evidence="12">Polygalacturonase</fullName>
    </recommendedName>
</protein>
<evidence type="ECO:0000256" key="3">
    <source>
        <dbReference type="ARBA" id="ARBA00022512"/>
    </source>
</evidence>
<dbReference type="FunFam" id="2.160.20.10:FF:000111">
    <property type="entry name" value="Pectin lyase-like superfamily protein"/>
    <property type="match status" value="1"/>
</dbReference>
<keyword evidence="11" id="KW-1185">Reference proteome</keyword>
<proteinExistence type="inferred from homology"/>
<keyword evidence="3" id="KW-0134">Cell wall</keyword>
<keyword evidence="6 9" id="KW-0326">Glycosidase</keyword>
<feature type="active site" evidence="8">
    <location>
        <position position="56"/>
    </location>
</feature>
<keyword evidence="7" id="KW-0961">Cell wall biogenesis/degradation</keyword>
<gene>
    <name evidence="10" type="ORF">Cni_G20015</name>
</gene>
<dbReference type="GO" id="GO:0071555">
    <property type="term" value="P:cell wall organization"/>
    <property type="evidence" value="ECO:0007669"/>
    <property type="project" value="UniProtKB-KW"/>
</dbReference>